<feature type="region of interest" description="Disordered" evidence="1">
    <location>
        <begin position="1"/>
        <end position="28"/>
    </location>
</feature>
<gene>
    <name evidence="3" type="ORF">UFOPK1572_00708</name>
</gene>
<accession>A0A6J6DCF6</accession>
<organism evidence="3">
    <name type="scientific">freshwater metagenome</name>
    <dbReference type="NCBI Taxonomy" id="449393"/>
    <lineage>
        <taxon>unclassified sequences</taxon>
        <taxon>metagenomes</taxon>
        <taxon>ecological metagenomes</taxon>
    </lineage>
</organism>
<reference evidence="3" key="1">
    <citation type="submission" date="2020-05" db="EMBL/GenBank/DDBJ databases">
        <authorList>
            <person name="Chiriac C."/>
            <person name="Salcher M."/>
            <person name="Ghai R."/>
            <person name="Kavagutti S V."/>
        </authorList>
    </citation>
    <scope>NUCLEOTIDE SEQUENCE</scope>
</reference>
<keyword evidence="2" id="KW-0812">Transmembrane</keyword>
<proteinExistence type="predicted"/>
<evidence type="ECO:0000313" key="3">
    <source>
        <dbReference type="EMBL" id="CAB4559228.1"/>
    </source>
</evidence>
<dbReference type="AlphaFoldDB" id="A0A6J6DCF6"/>
<protein>
    <submittedName>
        <fullName evidence="3">Unannotated protein</fullName>
    </submittedName>
</protein>
<keyword evidence="2" id="KW-1133">Transmembrane helix</keyword>
<keyword evidence="2" id="KW-0472">Membrane</keyword>
<sequence length="181" mass="19031">MMSSSRPALIFEPKPPSAPFHKNATADAPNAPTLAPISVIAVRLKNMRRDTPTASASGATNGAISAGAAFTMSVVRAASSTSRPVVAVVPTLALRSLARVSRESAPAPRTSVLRAVVITTMAPNTTAAITTTAIISPVLITISFLNYFVSTSNAVKRVRLELEENSVSPREDEQEAWSSEE</sequence>
<evidence type="ECO:0000256" key="1">
    <source>
        <dbReference type="SAM" id="MobiDB-lite"/>
    </source>
</evidence>
<feature type="transmembrane region" description="Helical" evidence="2">
    <location>
        <begin position="127"/>
        <end position="149"/>
    </location>
</feature>
<dbReference type="EMBL" id="CAEZTC010000072">
    <property type="protein sequence ID" value="CAB4559228.1"/>
    <property type="molecule type" value="Genomic_DNA"/>
</dbReference>
<evidence type="ECO:0000256" key="2">
    <source>
        <dbReference type="SAM" id="Phobius"/>
    </source>
</evidence>
<name>A0A6J6DCF6_9ZZZZ</name>